<evidence type="ECO:0000313" key="3">
    <source>
        <dbReference type="Proteomes" id="UP000821866"/>
    </source>
</evidence>
<name>A0A9J6D4H1_RHIMP</name>
<evidence type="ECO:0000313" key="2">
    <source>
        <dbReference type="EMBL" id="KAH8008941.1"/>
    </source>
</evidence>
<feature type="region of interest" description="Disordered" evidence="1">
    <location>
        <begin position="245"/>
        <end position="277"/>
    </location>
</feature>
<dbReference type="Proteomes" id="UP000821866">
    <property type="component" value="Chromosome 9"/>
</dbReference>
<dbReference type="AlphaFoldDB" id="A0A9J6D4H1"/>
<dbReference type="EMBL" id="JABSTU010000011">
    <property type="protein sequence ID" value="KAH8008941.1"/>
    <property type="molecule type" value="Genomic_DNA"/>
</dbReference>
<gene>
    <name evidence="2" type="ORF">HPB51_007606</name>
</gene>
<proteinExistence type="predicted"/>
<reference evidence="2" key="1">
    <citation type="journal article" date="2020" name="Cell">
        <title>Large-Scale Comparative Analyses of Tick Genomes Elucidate Their Genetic Diversity and Vector Capacities.</title>
        <authorList>
            <consortium name="Tick Genome and Microbiome Consortium (TIGMIC)"/>
            <person name="Jia N."/>
            <person name="Wang J."/>
            <person name="Shi W."/>
            <person name="Du L."/>
            <person name="Sun Y."/>
            <person name="Zhan W."/>
            <person name="Jiang J.F."/>
            <person name="Wang Q."/>
            <person name="Zhang B."/>
            <person name="Ji P."/>
            <person name="Bell-Sakyi L."/>
            <person name="Cui X.M."/>
            <person name="Yuan T.T."/>
            <person name="Jiang B.G."/>
            <person name="Yang W.F."/>
            <person name="Lam T.T."/>
            <person name="Chang Q.C."/>
            <person name="Ding S.J."/>
            <person name="Wang X.J."/>
            <person name="Zhu J.G."/>
            <person name="Ruan X.D."/>
            <person name="Zhao L."/>
            <person name="Wei J.T."/>
            <person name="Ye R.Z."/>
            <person name="Que T.C."/>
            <person name="Du C.H."/>
            <person name="Zhou Y.H."/>
            <person name="Cheng J.X."/>
            <person name="Dai P.F."/>
            <person name="Guo W.B."/>
            <person name="Han X.H."/>
            <person name="Huang E.J."/>
            <person name="Li L.F."/>
            <person name="Wei W."/>
            <person name="Gao Y.C."/>
            <person name="Liu J.Z."/>
            <person name="Shao H.Z."/>
            <person name="Wang X."/>
            <person name="Wang C.C."/>
            <person name="Yang T.C."/>
            <person name="Huo Q.B."/>
            <person name="Li W."/>
            <person name="Chen H.Y."/>
            <person name="Chen S.E."/>
            <person name="Zhou L.G."/>
            <person name="Ni X.B."/>
            <person name="Tian J.H."/>
            <person name="Sheng Y."/>
            <person name="Liu T."/>
            <person name="Pan Y.S."/>
            <person name="Xia L.Y."/>
            <person name="Li J."/>
            <person name="Zhao F."/>
            <person name="Cao W.C."/>
        </authorList>
    </citation>
    <scope>NUCLEOTIDE SEQUENCE</scope>
    <source>
        <strain evidence="2">Rmic-2018</strain>
    </source>
</reference>
<reference evidence="2" key="2">
    <citation type="submission" date="2021-09" db="EMBL/GenBank/DDBJ databases">
        <authorList>
            <person name="Jia N."/>
            <person name="Wang J."/>
            <person name="Shi W."/>
            <person name="Du L."/>
            <person name="Sun Y."/>
            <person name="Zhan W."/>
            <person name="Jiang J."/>
            <person name="Wang Q."/>
            <person name="Zhang B."/>
            <person name="Ji P."/>
            <person name="Sakyi L.B."/>
            <person name="Cui X."/>
            <person name="Yuan T."/>
            <person name="Jiang B."/>
            <person name="Yang W."/>
            <person name="Lam T.T.-Y."/>
            <person name="Chang Q."/>
            <person name="Ding S."/>
            <person name="Wang X."/>
            <person name="Zhu J."/>
            <person name="Ruan X."/>
            <person name="Zhao L."/>
            <person name="Wei J."/>
            <person name="Que T."/>
            <person name="Du C."/>
            <person name="Cheng J."/>
            <person name="Dai P."/>
            <person name="Han X."/>
            <person name="Huang E."/>
            <person name="Gao Y."/>
            <person name="Liu J."/>
            <person name="Shao H."/>
            <person name="Ye R."/>
            <person name="Li L."/>
            <person name="Wei W."/>
            <person name="Wang X."/>
            <person name="Wang C."/>
            <person name="Huo Q."/>
            <person name="Li W."/>
            <person name="Guo W."/>
            <person name="Chen H."/>
            <person name="Chen S."/>
            <person name="Zhou L."/>
            <person name="Zhou L."/>
            <person name="Ni X."/>
            <person name="Tian J."/>
            <person name="Zhou Y."/>
            <person name="Sheng Y."/>
            <person name="Liu T."/>
            <person name="Pan Y."/>
            <person name="Xia L."/>
            <person name="Li J."/>
            <person name="Zhao F."/>
            <person name="Cao W."/>
        </authorList>
    </citation>
    <scope>NUCLEOTIDE SEQUENCE</scope>
    <source>
        <strain evidence="2">Rmic-2018</strain>
        <tissue evidence="2">Larvae</tissue>
    </source>
</reference>
<sequence length="277" mass="29772">MKKNTCAYGLTYEAGAPKLAVSSGCQETRRRPVRKPCRRGLLVLSACLADALPPYPALRERRCRLQQQRASQASRSRFDARSPLPPKIAGAPALPGRALWGPKIEAAALAYRDFGLVSRRRTVRLLHGRRDVCKGTVASIGCCSPGAQIEECWRTSDVAGLPSVLLPACLVTHIIALIQWRGQRALGESRTAAVIFGEKKIAADATTADPRPSAVEVRNLASLANNVAQPRGVLGADEREPRFKLGDASSTLLTPVPNPRGTVADRERGSRRVGSGV</sequence>
<protein>
    <submittedName>
        <fullName evidence="2">Uncharacterized protein</fullName>
    </submittedName>
</protein>
<keyword evidence="3" id="KW-1185">Reference proteome</keyword>
<evidence type="ECO:0000256" key="1">
    <source>
        <dbReference type="SAM" id="MobiDB-lite"/>
    </source>
</evidence>
<organism evidence="2 3">
    <name type="scientific">Rhipicephalus microplus</name>
    <name type="common">Cattle tick</name>
    <name type="synonym">Boophilus microplus</name>
    <dbReference type="NCBI Taxonomy" id="6941"/>
    <lineage>
        <taxon>Eukaryota</taxon>
        <taxon>Metazoa</taxon>
        <taxon>Ecdysozoa</taxon>
        <taxon>Arthropoda</taxon>
        <taxon>Chelicerata</taxon>
        <taxon>Arachnida</taxon>
        <taxon>Acari</taxon>
        <taxon>Parasitiformes</taxon>
        <taxon>Ixodida</taxon>
        <taxon>Ixodoidea</taxon>
        <taxon>Ixodidae</taxon>
        <taxon>Rhipicephalinae</taxon>
        <taxon>Rhipicephalus</taxon>
        <taxon>Boophilus</taxon>
    </lineage>
</organism>
<accession>A0A9J6D4H1</accession>
<comment type="caution">
    <text evidence="2">The sequence shown here is derived from an EMBL/GenBank/DDBJ whole genome shotgun (WGS) entry which is preliminary data.</text>
</comment>